<dbReference type="PANTHER" id="PTHR46496">
    <property type="match status" value="1"/>
</dbReference>
<gene>
    <name evidence="5" type="ORF">ZOSMA_201G00130</name>
</gene>
<keyword evidence="3" id="KW-0274">FAD</keyword>
<dbReference type="Proteomes" id="UP000036987">
    <property type="component" value="Unassembled WGS sequence"/>
</dbReference>
<comment type="cofactor">
    <cofactor evidence="1">
        <name>FAD</name>
        <dbReference type="ChEBI" id="CHEBI:57692"/>
    </cofactor>
</comment>
<proteinExistence type="predicted"/>
<evidence type="ECO:0000256" key="2">
    <source>
        <dbReference type="ARBA" id="ARBA00022630"/>
    </source>
</evidence>
<dbReference type="EMBL" id="LFYR01000733">
    <property type="protein sequence ID" value="KMZ69982.1"/>
    <property type="molecule type" value="Genomic_DNA"/>
</dbReference>
<protein>
    <submittedName>
        <fullName evidence="5">Uncharacterized protein</fullName>
    </submittedName>
</protein>
<dbReference type="InterPro" id="IPR036188">
    <property type="entry name" value="FAD/NAD-bd_sf"/>
</dbReference>
<accession>A0A0K9PP30</accession>
<sequence length="226" mass="24795">MVCRERSQCHQSNPSRVPRNSIAVLRNSISQTIHFGEESQVSNCLVNHTRIRRRRRACWEIVRASDTGSVPETNLAAKKPKILVAGGGIERDLSAIRGEGQYRGPIQIQSNALAALEAIDLDVADEIMNSDCITGDRINGLVDGISGNWYTKFDTFTPAVSRGLPVTRVISRMTLQKTLAKAVGADAILNGSNVVDFVDNGNKVTVTLENGEQHSLIWTHIYICLL</sequence>
<name>A0A0K9PP30_ZOSMR</name>
<dbReference type="PANTHER" id="PTHR46496:SF1">
    <property type="entry name" value="ZEAXANTHIN EPOXIDASE, CHLOROPLASTIC"/>
    <property type="match status" value="1"/>
</dbReference>
<organism evidence="5 6">
    <name type="scientific">Zostera marina</name>
    <name type="common">Eelgrass</name>
    <dbReference type="NCBI Taxonomy" id="29655"/>
    <lineage>
        <taxon>Eukaryota</taxon>
        <taxon>Viridiplantae</taxon>
        <taxon>Streptophyta</taxon>
        <taxon>Embryophyta</taxon>
        <taxon>Tracheophyta</taxon>
        <taxon>Spermatophyta</taxon>
        <taxon>Magnoliopsida</taxon>
        <taxon>Liliopsida</taxon>
        <taxon>Zosteraceae</taxon>
        <taxon>Zostera</taxon>
    </lineage>
</organism>
<keyword evidence="2" id="KW-0285">Flavoprotein</keyword>
<keyword evidence="4" id="KW-0560">Oxidoreductase</keyword>
<dbReference type="OrthoDB" id="655030at2759"/>
<comment type="caution">
    <text evidence="5">The sequence shown here is derived from an EMBL/GenBank/DDBJ whole genome shotgun (WGS) entry which is preliminary data.</text>
</comment>
<keyword evidence="6" id="KW-1185">Reference proteome</keyword>
<dbReference type="GO" id="GO:0016491">
    <property type="term" value="F:oxidoreductase activity"/>
    <property type="evidence" value="ECO:0007669"/>
    <property type="project" value="UniProtKB-KW"/>
</dbReference>
<dbReference type="Gene3D" id="3.50.50.60">
    <property type="entry name" value="FAD/NAD(P)-binding domain"/>
    <property type="match status" value="1"/>
</dbReference>
<evidence type="ECO:0000256" key="4">
    <source>
        <dbReference type="ARBA" id="ARBA00023002"/>
    </source>
</evidence>
<dbReference type="AlphaFoldDB" id="A0A0K9PP30"/>
<dbReference type="STRING" id="29655.A0A0K9PP30"/>
<evidence type="ECO:0000256" key="1">
    <source>
        <dbReference type="ARBA" id="ARBA00001974"/>
    </source>
</evidence>
<reference evidence="6" key="1">
    <citation type="journal article" date="2016" name="Nature">
        <title>The genome of the seagrass Zostera marina reveals angiosperm adaptation to the sea.</title>
        <authorList>
            <person name="Olsen J.L."/>
            <person name="Rouze P."/>
            <person name="Verhelst B."/>
            <person name="Lin Y.-C."/>
            <person name="Bayer T."/>
            <person name="Collen J."/>
            <person name="Dattolo E."/>
            <person name="De Paoli E."/>
            <person name="Dittami S."/>
            <person name="Maumus F."/>
            <person name="Michel G."/>
            <person name="Kersting A."/>
            <person name="Lauritano C."/>
            <person name="Lohaus R."/>
            <person name="Toepel M."/>
            <person name="Tonon T."/>
            <person name="Vanneste K."/>
            <person name="Amirebrahimi M."/>
            <person name="Brakel J."/>
            <person name="Bostroem C."/>
            <person name="Chovatia M."/>
            <person name="Grimwood J."/>
            <person name="Jenkins J.W."/>
            <person name="Jueterbock A."/>
            <person name="Mraz A."/>
            <person name="Stam W.T."/>
            <person name="Tice H."/>
            <person name="Bornberg-Bauer E."/>
            <person name="Green P.J."/>
            <person name="Pearson G.A."/>
            <person name="Procaccini G."/>
            <person name="Duarte C.M."/>
            <person name="Schmutz J."/>
            <person name="Reusch T.B.H."/>
            <person name="Van de Peer Y."/>
        </authorList>
    </citation>
    <scope>NUCLEOTIDE SEQUENCE [LARGE SCALE GENOMIC DNA]</scope>
    <source>
        <strain evidence="6">cv. Finnish</strain>
    </source>
</reference>
<dbReference type="SUPFAM" id="SSF51905">
    <property type="entry name" value="FAD/NAD(P)-binding domain"/>
    <property type="match status" value="1"/>
</dbReference>
<evidence type="ECO:0000313" key="6">
    <source>
        <dbReference type="Proteomes" id="UP000036987"/>
    </source>
</evidence>
<evidence type="ECO:0000256" key="3">
    <source>
        <dbReference type="ARBA" id="ARBA00022827"/>
    </source>
</evidence>
<evidence type="ECO:0000313" key="5">
    <source>
        <dbReference type="EMBL" id="KMZ69982.1"/>
    </source>
</evidence>